<feature type="transmembrane region" description="Helical" evidence="7">
    <location>
        <begin position="200"/>
        <end position="220"/>
    </location>
</feature>
<feature type="transmembrane region" description="Helical" evidence="7">
    <location>
        <begin position="442"/>
        <end position="465"/>
    </location>
</feature>
<dbReference type="InterPro" id="IPR002293">
    <property type="entry name" value="AA/rel_permease1"/>
</dbReference>
<feature type="transmembrane region" description="Helical" evidence="7">
    <location>
        <begin position="408"/>
        <end position="430"/>
    </location>
</feature>
<evidence type="ECO:0000256" key="1">
    <source>
        <dbReference type="ARBA" id="ARBA00004141"/>
    </source>
</evidence>
<dbReference type="Proteomes" id="UP000019478">
    <property type="component" value="Unassembled WGS sequence"/>
</dbReference>
<dbReference type="Pfam" id="PF13520">
    <property type="entry name" value="AA_permease_2"/>
    <property type="match status" value="1"/>
</dbReference>
<evidence type="ECO:0000313" key="8">
    <source>
        <dbReference type="EMBL" id="EXJ82256.1"/>
    </source>
</evidence>
<feature type="transmembrane region" description="Helical" evidence="7">
    <location>
        <begin position="477"/>
        <end position="498"/>
    </location>
</feature>
<evidence type="ECO:0000256" key="4">
    <source>
        <dbReference type="ARBA" id="ARBA00022989"/>
    </source>
</evidence>
<feature type="transmembrane region" description="Helical" evidence="7">
    <location>
        <begin position="277"/>
        <end position="300"/>
    </location>
</feature>
<dbReference type="RefSeq" id="XP_007734379.1">
    <property type="nucleotide sequence ID" value="XM_007736189.1"/>
</dbReference>
<dbReference type="PANTHER" id="PTHR45649">
    <property type="entry name" value="AMINO-ACID PERMEASE BAT1"/>
    <property type="match status" value="1"/>
</dbReference>
<organism evidence="8 9">
    <name type="scientific">Capronia epimyces CBS 606.96</name>
    <dbReference type="NCBI Taxonomy" id="1182542"/>
    <lineage>
        <taxon>Eukaryota</taxon>
        <taxon>Fungi</taxon>
        <taxon>Dikarya</taxon>
        <taxon>Ascomycota</taxon>
        <taxon>Pezizomycotina</taxon>
        <taxon>Eurotiomycetes</taxon>
        <taxon>Chaetothyriomycetidae</taxon>
        <taxon>Chaetothyriales</taxon>
        <taxon>Herpotrichiellaceae</taxon>
        <taxon>Capronia</taxon>
    </lineage>
</organism>
<dbReference type="eggNOG" id="KOG1289">
    <property type="taxonomic scope" value="Eukaryota"/>
</dbReference>
<feature type="transmembrane region" description="Helical" evidence="7">
    <location>
        <begin position="125"/>
        <end position="149"/>
    </location>
</feature>
<dbReference type="GO" id="GO:0022857">
    <property type="term" value="F:transmembrane transporter activity"/>
    <property type="evidence" value="ECO:0007669"/>
    <property type="project" value="InterPro"/>
</dbReference>
<dbReference type="EMBL" id="AMGY01000005">
    <property type="protein sequence ID" value="EXJ82256.1"/>
    <property type="molecule type" value="Genomic_DNA"/>
</dbReference>
<reference evidence="8 9" key="1">
    <citation type="submission" date="2013-03" db="EMBL/GenBank/DDBJ databases">
        <title>The Genome Sequence of Capronia epimyces CBS 606.96.</title>
        <authorList>
            <consortium name="The Broad Institute Genomics Platform"/>
            <person name="Cuomo C."/>
            <person name="de Hoog S."/>
            <person name="Gorbushina A."/>
            <person name="Walker B."/>
            <person name="Young S.K."/>
            <person name="Zeng Q."/>
            <person name="Gargeya S."/>
            <person name="Fitzgerald M."/>
            <person name="Haas B."/>
            <person name="Abouelleil A."/>
            <person name="Allen A.W."/>
            <person name="Alvarado L."/>
            <person name="Arachchi H.M."/>
            <person name="Berlin A.M."/>
            <person name="Chapman S.B."/>
            <person name="Gainer-Dewar J."/>
            <person name="Goldberg J."/>
            <person name="Griggs A."/>
            <person name="Gujja S."/>
            <person name="Hansen M."/>
            <person name="Howarth C."/>
            <person name="Imamovic A."/>
            <person name="Ireland A."/>
            <person name="Larimer J."/>
            <person name="McCowan C."/>
            <person name="Murphy C."/>
            <person name="Pearson M."/>
            <person name="Poon T.W."/>
            <person name="Priest M."/>
            <person name="Roberts A."/>
            <person name="Saif S."/>
            <person name="Shea T."/>
            <person name="Sisk P."/>
            <person name="Sykes S."/>
            <person name="Wortman J."/>
            <person name="Nusbaum C."/>
            <person name="Birren B."/>
        </authorList>
    </citation>
    <scope>NUCLEOTIDE SEQUENCE [LARGE SCALE GENOMIC DNA]</scope>
    <source>
        <strain evidence="8 9">CBS 606.96</strain>
    </source>
</reference>
<evidence type="ECO:0000256" key="7">
    <source>
        <dbReference type="SAM" id="Phobius"/>
    </source>
</evidence>
<keyword evidence="5 7" id="KW-0472">Membrane</keyword>
<accession>W9XZ55</accession>
<sequence>MDAEKQLPGPGLAAAAPVDDHDHDHDKGLVSNLAEQSAIPEQPYGIWSLLAMGYSVSNTAMSLTASLITGIGSGGPVVFTWGQIMIFIFSLCVACSLAEMASAFPHPGGQYYWASRLAPQSIRRGVSYLVGLLSWAGVVLTCASGTLAIPSMVIGMLILRNPDFSFHPWQLFVGYQITNIFIASFNFVEFLLPKASLFNMWWSVTSIVIIFITVLAASPTKQSGSFVFTDYINVSGWSDGIAFLTGMLGANWGFTNLDAVTHMAEEIPNPRVNIPRALMATVITGIGVSFPYAVGLMFSIQSVDDILTTPTGVPSLALFRQVLGNDAGAIGLQCLILIAFVGAIQGVHTWQARVAWAFARDHGWPFSSKLAEIAPAPFQTPIYAHLWSCGAVALLGCLYLGSTVAFNSFIGAGILFQYLSYSVCIILLLLRGRSSIPHGPFWYPRLGYIANLVTLAWTTVTLIFYCFPTAYPTTASTMNYASCVVAFIFLYAGFYWALWGRKTFTLPREKL</sequence>
<comment type="subcellular location">
    <subcellularLocation>
        <location evidence="1">Membrane</location>
        <topology evidence="1">Multi-pass membrane protein</topology>
    </subcellularLocation>
</comment>
<gene>
    <name evidence="8" type="ORF">A1O3_06069</name>
</gene>
<dbReference type="AlphaFoldDB" id="W9XZ55"/>
<evidence type="ECO:0000313" key="9">
    <source>
        <dbReference type="Proteomes" id="UP000019478"/>
    </source>
</evidence>
<dbReference type="STRING" id="1182542.W9XZ55"/>
<keyword evidence="9" id="KW-1185">Reference proteome</keyword>
<evidence type="ECO:0000256" key="5">
    <source>
        <dbReference type="ARBA" id="ARBA00023136"/>
    </source>
</evidence>
<evidence type="ECO:0000256" key="6">
    <source>
        <dbReference type="SAM" id="MobiDB-lite"/>
    </source>
</evidence>
<evidence type="ECO:0000256" key="2">
    <source>
        <dbReference type="ARBA" id="ARBA00022448"/>
    </source>
</evidence>
<dbReference type="PANTHER" id="PTHR45649:SF7">
    <property type="entry name" value="CHOLINE TRANSPORT PROTEIN"/>
    <property type="match status" value="1"/>
</dbReference>
<keyword evidence="2" id="KW-0813">Transport</keyword>
<dbReference type="GeneID" id="19170179"/>
<evidence type="ECO:0000256" key="3">
    <source>
        <dbReference type="ARBA" id="ARBA00022692"/>
    </source>
</evidence>
<feature type="region of interest" description="Disordered" evidence="6">
    <location>
        <begin position="1"/>
        <end position="20"/>
    </location>
</feature>
<feature type="transmembrane region" description="Helical" evidence="7">
    <location>
        <begin position="382"/>
        <end position="402"/>
    </location>
</feature>
<proteinExistence type="predicted"/>
<comment type="caution">
    <text evidence="8">The sequence shown here is derived from an EMBL/GenBank/DDBJ whole genome shotgun (WGS) entry which is preliminary data.</text>
</comment>
<dbReference type="PIRSF" id="PIRSF006060">
    <property type="entry name" value="AA_transporter"/>
    <property type="match status" value="1"/>
</dbReference>
<name>W9XZ55_9EURO</name>
<feature type="compositionally biased region" description="Low complexity" evidence="6">
    <location>
        <begin position="7"/>
        <end position="17"/>
    </location>
</feature>
<dbReference type="OrthoDB" id="2417308at2759"/>
<evidence type="ECO:0008006" key="10">
    <source>
        <dbReference type="Google" id="ProtNLM"/>
    </source>
</evidence>
<dbReference type="GO" id="GO:0016020">
    <property type="term" value="C:membrane"/>
    <property type="evidence" value="ECO:0007669"/>
    <property type="project" value="UniProtKB-SubCell"/>
</dbReference>
<feature type="transmembrane region" description="Helical" evidence="7">
    <location>
        <begin position="169"/>
        <end position="188"/>
    </location>
</feature>
<feature type="transmembrane region" description="Helical" evidence="7">
    <location>
        <begin position="330"/>
        <end position="350"/>
    </location>
</feature>
<dbReference type="HOGENOM" id="CLU_004495_2_4_1"/>
<feature type="transmembrane region" description="Helical" evidence="7">
    <location>
        <begin position="240"/>
        <end position="257"/>
    </location>
</feature>
<keyword evidence="3 7" id="KW-0812">Transmembrane</keyword>
<keyword evidence="4 7" id="KW-1133">Transmembrane helix</keyword>
<dbReference type="Gene3D" id="1.20.1740.10">
    <property type="entry name" value="Amino acid/polyamine transporter I"/>
    <property type="match status" value="1"/>
</dbReference>
<protein>
    <recommendedName>
        <fullName evidence="10">Choline transport protein</fullName>
    </recommendedName>
</protein>